<proteinExistence type="predicted"/>
<protein>
    <submittedName>
        <fullName evidence="1">Conserved domain protein</fullName>
    </submittedName>
</protein>
<organism evidence="1 2">
    <name type="scientific">Limosilactobacillus oris F0423</name>
    <dbReference type="NCBI Taxonomy" id="944562"/>
    <lineage>
        <taxon>Bacteria</taxon>
        <taxon>Bacillati</taxon>
        <taxon>Bacillota</taxon>
        <taxon>Bacilli</taxon>
        <taxon>Lactobacillales</taxon>
        <taxon>Lactobacillaceae</taxon>
        <taxon>Limosilactobacillus</taxon>
    </lineage>
</organism>
<keyword evidence="2" id="KW-1185">Reference proteome</keyword>
<name>A0ABN0D5V7_9LACO</name>
<dbReference type="RefSeq" id="WP_003715117.1">
    <property type="nucleotide sequence ID" value="NZ_AFTL01000009.1"/>
</dbReference>
<evidence type="ECO:0000313" key="1">
    <source>
        <dbReference type="EMBL" id="EGS37905.1"/>
    </source>
</evidence>
<dbReference type="Proteomes" id="UP000006035">
    <property type="component" value="Unassembled WGS sequence"/>
</dbReference>
<comment type="caution">
    <text evidence="1">The sequence shown here is derived from an EMBL/GenBank/DDBJ whole genome shotgun (WGS) entry which is preliminary data.</text>
</comment>
<gene>
    <name evidence="1" type="ORF">HMPREF9102_0395</name>
</gene>
<dbReference type="EMBL" id="AFTL01000009">
    <property type="protein sequence ID" value="EGS37905.1"/>
    <property type="molecule type" value="Genomic_DNA"/>
</dbReference>
<sequence length="83" mass="9206">MKKEIEPKQIMDLVNDLTGVGMKEMLLLGFDGKNTIGRGRASEQGISTMIKGFLVHVRPEFRKALILEILAEEFDLGGANDDD</sequence>
<evidence type="ECO:0000313" key="2">
    <source>
        <dbReference type="Proteomes" id="UP000006035"/>
    </source>
</evidence>
<reference evidence="1 2" key="1">
    <citation type="submission" date="2011-05" db="EMBL/GenBank/DDBJ databases">
        <authorList>
            <person name="Durkin A.S."/>
            <person name="Kim M."/>
            <person name="Radune D."/>
            <person name="Hostetler J."/>
            <person name="Torralba M."/>
            <person name="Gillis M."/>
            <person name="Methe B."/>
            <person name="Sutton G."/>
            <person name="Nelson K.E."/>
        </authorList>
    </citation>
    <scope>NUCLEOTIDE SEQUENCE [LARGE SCALE GENOMIC DNA]</scope>
    <source>
        <strain evidence="1 2">F0423</strain>
    </source>
</reference>
<accession>A0ABN0D5V7</accession>